<dbReference type="EMBL" id="JAXIOK010000007">
    <property type="protein sequence ID" value="KAK4766715.1"/>
    <property type="molecule type" value="Genomic_DNA"/>
</dbReference>
<dbReference type="AlphaFoldDB" id="A0AAN7QJC3"/>
<dbReference type="Proteomes" id="UP001345219">
    <property type="component" value="Chromosome 7"/>
</dbReference>
<accession>A0AAN7QJC3</accession>
<organism evidence="1 2">
    <name type="scientific">Trapa incisa</name>
    <dbReference type="NCBI Taxonomy" id="236973"/>
    <lineage>
        <taxon>Eukaryota</taxon>
        <taxon>Viridiplantae</taxon>
        <taxon>Streptophyta</taxon>
        <taxon>Embryophyta</taxon>
        <taxon>Tracheophyta</taxon>
        <taxon>Spermatophyta</taxon>
        <taxon>Magnoliopsida</taxon>
        <taxon>eudicotyledons</taxon>
        <taxon>Gunneridae</taxon>
        <taxon>Pentapetalae</taxon>
        <taxon>rosids</taxon>
        <taxon>malvids</taxon>
        <taxon>Myrtales</taxon>
        <taxon>Lythraceae</taxon>
        <taxon>Trapa</taxon>
    </lineage>
</organism>
<evidence type="ECO:0000313" key="2">
    <source>
        <dbReference type="Proteomes" id="UP001345219"/>
    </source>
</evidence>
<gene>
    <name evidence="1" type="ORF">SAY87_008357</name>
</gene>
<evidence type="ECO:0000313" key="1">
    <source>
        <dbReference type="EMBL" id="KAK4766715.1"/>
    </source>
</evidence>
<protein>
    <submittedName>
        <fullName evidence="1">Uncharacterized protein</fullName>
    </submittedName>
</protein>
<comment type="caution">
    <text evidence="1">The sequence shown here is derived from an EMBL/GenBank/DDBJ whole genome shotgun (WGS) entry which is preliminary data.</text>
</comment>
<reference evidence="1 2" key="1">
    <citation type="journal article" date="2023" name="Hortic Res">
        <title>Pangenome of water caltrop reveals structural variations and asymmetric subgenome divergence after allopolyploidization.</title>
        <authorList>
            <person name="Zhang X."/>
            <person name="Chen Y."/>
            <person name="Wang L."/>
            <person name="Yuan Y."/>
            <person name="Fang M."/>
            <person name="Shi L."/>
            <person name="Lu R."/>
            <person name="Comes H.P."/>
            <person name="Ma Y."/>
            <person name="Chen Y."/>
            <person name="Huang G."/>
            <person name="Zhou Y."/>
            <person name="Zheng Z."/>
            <person name="Qiu Y."/>
        </authorList>
    </citation>
    <scope>NUCLEOTIDE SEQUENCE [LARGE SCALE GENOMIC DNA]</scope>
    <source>
        <tissue evidence="1">Roots</tissue>
    </source>
</reference>
<proteinExistence type="predicted"/>
<keyword evidence="2" id="KW-1185">Reference proteome</keyword>
<sequence length="109" mass="12417">MQTGVCLIRSMRICGRTGSKWKKSSFFLRNSVGHLTSLVVESTPEAAEVSTIERLKVKFQQTLNVLRSFQAKNSERIFDTGCPFSTLFLQCMSQMQQRCHAYINLLAIH</sequence>
<name>A0AAN7QJC3_9MYRT</name>